<protein>
    <recommendedName>
        <fullName evidence="5">Trans-golgi network protein 2</fullName>
    </recommendedName>
</protein>
<keyword evidence="2" id="KW-1133">Transmembrane helix</keyword>
<evidence type="ECO:0000256" key="1">
    <source>
        <dbReference type="SAM" id="MobiDB-lite"/>
    </source>
</evidence>
<dbReference type="InterPro" id="IPR037645">
    <property type="entry name" value="KCT2"/>
</dbReference>
<dbReference type="PANTHER" id="PTHR16502">
    <property type="entry name" value="KERATINOCYTE-ASSOCIATED TRANSMEMBRANE PROTEIN 2"/>
    <property type="match status" value="1"/>
</dbReference>
<evidence type="ECO:0000256" key="2">
    <source>
        <dbReference type="SAM" id="Phobius"/>
    </source>
</evidence>
<dbReference type="PANTHER" id="PTHR16502:SF0">
    <property type="entry name" value="KERATINOCYTE-ASSOCIATED TRANSMEMBRANE PROTEIN 2"/>
    <property type="match status" value="1"/>
</dbReference>
<dbReference type="Proteomes" id="UP000694892">
    <property type="component" value="Chromosome 3S"/>
</dbReference>
<keyword evidence="2" id="KW-0472">Membrane</keyword>
<feature type="compositionally biased region" description="Basic and acidic residues" evidence="1">
    <location>
        <begin position="120"/>
        <end position="179"/>
    </location>
</feature>
<dbReference type="OMA" id="QDSYNTE"/>
<feature type="transmembrane region" description="Helical" evidence="2">
    <location>
        <begin position="21"/>
        <end position="46"/>
    </location>
</feature>
<dbReference type="EMBL" id="CM004471">
    <property type="protein sequence ID" value="OCT86562.1"/>
    <property type="molecule type" value="Genomic_DNA"/>
</dbReference>
<dbReference type="Pfam" id="PF17818">
    <property type="entry name" value="KCT2"/>
    <property type="match status" value="1"/>
</dbReference>
<evidence type="ECO:0008006" key="5">
    <source>
        <dbReference type="Google" id="ProtNLM"/>
    </source>
</evidence>
<reference evidence="4" key="1">
    <citation type="journal article" date="2016" name="Nature">
        <title>Genome evolution in the allotetraploid frog Xenopus laevis.</title>
        <authorList>
            <person name="Session A.M."/>
            <person name="Uno Y."/>
            <person name="Kwon T."/>
            <person name="Chapman J.A."/>
            <person name="Toyoda A."/>
            <person name="Takahashi S."/>
            <person name="Fukui A."/>
            <person name="Hikosaka A."/>
            <person name="Suzuki A."/>
            <person name="Kondo M."/>
            <person name="van Heeringen S.J."/>
            <person name="Quigley I."/>
            <person name="Heinz S."/>
            <person name="Ogino H."/>
            <person name="Ochi H."/>
            <person name="Hellsten U."/>
            <person name="Lyons J.B."/>
            <person name="Simakov O."/>
            <person name="Putnam N."/>
            <person name="Stites J."/>
            <person name="Kuroki Y."/>
            <person name="Tanaka T."/>
            <person name="Michiue T."/>
            <person name="Watanabe M."/>
            <person name="Bogdanovic O."/>
            <person name="Lister R."/>
            <person name="Georgiou G."/>
            <person name="Paranjpe S.S."/>
            <person name="van Kruijsbergen I."/>
            <person name="Shu S."/>
            <person name="Carlson J."/>
            <person name="Kinoshita T."/>
            <person name="Ohta Y."/>
            <person name="Mawaribuchi S."/>
            <person name="Jenkins J."/>
            <person name="Grimwood J."/>
            <person name="Schmutz J."/>
            <person name="Mitros T."/>
            <person name="Mozaffari S.V."/>
            <person name="Suzuki Y."/>
            <person name="Haramoto Y."/>
            <person name="Yamamoto T.S."/>
            <person name="Takagi C."/>
            <person name="Heald R."/>
            <person name="Miller K."/>
            <person name="Haudenschild C."/>
            <person name="Kitzman J."/>
            <person name="Nakayama T."/>
            <person name="Izutsu Y."/>
            <person name="Robert J."/>
            <person name="Fortriede J."/>
            <person name="Burns K."/>
            <person name="Lotay V."/>
            <person name="Karimi K."/>
            <person name="Yasuoka Y."/>
            <person name="Dichmann D.S."/>
            <person name="Flajnik M.F."/>
            <person name="Houston D.W."/>
            <person name="Shendure J."/>
            <person name="DuPasquier L."/>
            <person name="Vize P.D."/>
            <person name="Zorn A.M."/>
            <person name="Ito M."/>
            <person name="Marcotte E.M."/>
            <person name="Wallingford J.B."/>
            <person name="Ito Y."/>
            <person name="Asashima M."/>
            <person name="Ueno N."/>
            <person name="Matsuda Y."/>
            <person name="Veenstra G.J."/>
            <person name="Fujiyama A."/>
            <person name="Harland R.M."/>
            <person name="Taira M."/>
            <person name="Rokhsar D.S."/>
        </authorList>
    </citation>
    <scope>NUCLEOTIDE SEQUENCE [LARGE SCALE GENOMIC DNA]</scope>
    <source>
        <strain evidence="4">J</strain>
    </source>
</reference>
<sequence>MQLCFKQGVARWRRGLPEGGTSFIFFYLFPVTMATTASWLLLLLLVSLTAANPDDSENDSAQELPTENKAKGKVTVEKKDNTVDHDESTPVKPKVSDAGSTNPLPSKGIPDPLNISVIKESPETKDKDNTSKERPLQSDPKEKKDSVPLQSDPKEKKDSNDPKEKDSVPLQNEPKEKDSVPLQNEPRTSEAKKTAQQSPKVSDESQDAEKDKSPIDDQEALGSKEDPNDTNNDPSHDEPNMETNAGQQNPEFGDGDEDDDDDDDDNHLELYKETEKTDVQEKSQVKPLPQDKSESSHFFAYLVTSAILVAVLYVAYHNKRKIIAFALEGRRAKGGQRPNSGDYQRLEHKI</sequence>
<evidence type="ECO:0000313" key="4">
    <source>
        <dbReference type="Proteomes" id="UP000694892"/>
    </source>
</evidence>
<organism evidence="3 4">
    <name type="scientific">Xenopus laevis</name>
    <name type="common">African clawed frog</name>
    <dbReference type="NCBI Taxonomy" id="8355"/>
    <lineage>
        <taxon>Eukaryota</taxon>
        <taxon>Metazoa</taxon>
        <taxon>Chordata</taxon>
        <taxon>Craniata</taxon>
        <taxon>Vertebrata</taxon>
        <taxon>Euteleostomi</taxon>
        <taxon>Amphibia</taxon>
        <taxon>Batrachia</taxon>
        <taxon>Anura</taxon>
        <taxon>Pipoidea</taxon>
        <taxon>Pipidae</taxon>
        <taxon>Xenopodinae</taxon>
        <taxon>Xenopus</taxon>
        <taxon>Xenopus</taxon>
    </lineage>
</organism>
<feature type="transmembrane region" description="Helical" evidence="2">
    <location>
        <begin position="298"/>
        <end position="316"/>
    </location>
</feature>
<keyword evidence="2" id="KW-0812">Transmembrane</keyword>
<proteinExistence type="predicted"/>
<accession>A0A974D9B8</accession>
<feature type="compositionally biased region" description="Basic and acidic residues" evidence="1">
    <location>
        <begin position="267"/>
        <end position="294"/>
    </location>
</feature>
<feature type="compositionally biased region" description="Basic and acidic residues" evidence="1">
    <location>
        <begin position="201"/>
        <end position="215"/>
    </location>
</feature>
<feature type="compositionally biased region" description="Acidic residues" evidence="1">
    <location>
        <begin position="253"/>
        <end position="266"/>
    </location>
</feature>
<dbReference type="AlphaFoldDB" id="A0A974D9B8"/>
<feature type="region of interest" description="Disordered" evidence="1">
    <location>
        <begin position="54"/>
        <end position="294"/>
    </location>
</feature>
<feature type="compositionally biased region" description="Polar residues" evidence="1">
    <location>
        <begin position="241"/>
        <end position="250"/>
    </location>
</feature>
<feature type="compositionally biased region" description="Basic and acidic residues" evidence="1">
    <location>
        <begin position="66"/>
        <end position="89"/>
    </location>
</feature>
<gene>
    <name evidence="3" type="ORF">XELAEV_18020247mg</name>
</gene>
<evidence type="ECO:0000313" key="3">
    <source>
        <dbReference type="EMBL" id="OCT86562.1"/>
    </source>
</evidence>
<name>A0A974D9B8_XENLA</name>